<keyword evidence="8" id="KW-0503">Monooxygenase</keyword>
<organism evidence="8 9">
    <name type="scientific">Methylibium petroleiphilum (strain ATCC BAA-1232 / LMG 22953 / PM1)</name>
    <dbReference type="NCBI Taxonomy" id="420662"/>
    <lineage>
        <taxon>Bacteria</taxon>
        <taxon>Pseudomonadati</taxon>
        <taxon>Pseudomonadota</taxon>
        <taxon>Betaproteobacteria</taxon>
        <taxon>Burkholderiales</taxon>
        <taxon>Sphaerotilaceae</taxon>
        <taxon>Methylibium</taxon>
    </lineage>
</organism>
<dbReference type="HOGENOM" id="CLU_055690_5_0_4"/>
<evidence type="ECO:0000256" key="6">
    <source>
        <dbReference type="ARBA" id="ARBA00038001"/>
    </source>
</evidence>
<sequence>MAYTRICTTDDLWEGEMNAYEIDGHELVVVCIEGGAIRAYQGACPHQDIPLVDGKFDGKHLICRAHQWIFDACTGEGINPEGCKLASYPIRIDGNEVHVDTEGVTPLFARA</sequence>
<evidence type="ECO:0000256" key="5">
    <source>
        <dbReference type="ARBA" id="ARBA00034078"/>
    </source>
</evidence>
<gene>
    <name evidence="8" type="primary">tbuB</name>
    <name evidence="8" type="ordered locus">Mpe_A2541</name>
</gene>
<name>A2SIV7_METPP</name>
<dbReference type="PANTHER" id="PTHR21496:SF0">
    <property type="entry name" value="RIESKE DOMAIN-CONTAINING PROTEIN"/>
    <property type="match status" value="1"/>
</dbReference>
<accession>A2SIV7</accession>
<dbReference type="AlphaFoldDB" id="A2SIV7"/>
<dbReference type="GO" id="GO:0051537">
    <property type="term" value="F:2 iron, 2 sulfur cluster binding"/>
    <property type="evidence" value="ECO:0007669"/>
    <property type="project" value="UniProtKB-KW"/>
</dbReference>
<comment type="similarity">
    <text evidence="6">Belongs to the bacterial ring-hydroxylating dioxygenase ferredoxin component family.</text>
</comment>
<evidence type="ECO:0000313" key="8">
    <source>
        <dbReference type="EMBL" id="ABM95496.1"/>
    </source>
</evidence>
<keyword evidence="2" id="KW-0479">Metal-binding</keyword>
<keyword evidence="1" id="KW-0001">2Fe-2S</keyword>
<dbReference type="Pfam" id="PF00355">
    <property type="entry name" value="Rieske"/>
    <property type="match status" value="1"/>
</dbReference>
<keyword evidence="4" id="KW-0411">Iron-sulfur</keyword>
<dbReference type="Gene3D" id="2.102.10.10">
    <property type="entry name" value="Rieske [2Fe-2S] iron-sulphur domain"/>
    <property type="match status" value="1"/>
</dbReference>
<evidence type="ECO:0000259" key="7">
    <source>
        <dbReference type="PROSITE" id="PS51296"/>
    </source>
</evidence>
<feature type="domain" description="Rieske" evidence="7">
    <location>
        <begin position="4"/>
        <end position="99"/>
    </location>
</feature>
<proteinExistence type="inferred from homology"/>
<dbReference type="GO" id="GO:0046872">
    <property type="term" value="F:metal ion binding"/>
    <property type="evidence" value="ECO:0007669"/>
    <property type="project" value="UniProtKB-KW"/>
</dbReference>
<keyword evidence="3" id="KW-0408">Iron</keyword>
<dbReference type="eggNOG" id="COG2146">
    <property type="taxonomic scope" value="Bacteria"/>
</dbReference>
<dbReference type="InterPro" id="IPR017941">
    <property type="entry name" value="Rieske_2Fe-2S"/>
</dbReference>
<dbReference type="KEGG" id="mpt:Mpe_A2541"/>
<evidence type="ECO:0000256" key="1">
    <source>
        <dbReference type="ARBA" id="ARBA00022714"/>
    </source>
</evidence>
<dbReference type="EMBL" id="CP000555">
    <property type="protein sequence ID" value="ABM95496.1"/>
    <property type="molecule type" value="Genomic_DNA"/>
</dbReference>
<evidence type="ECO:0000256" key="3">
    <source>
        <dbReference type="ARBA" id="ARBA00023004"/>
    </source>
</evidence>
<dbReference type="SUPFAM" id="SSF50022">
    <property type="entry name" value="ISP domain"/>
    <property type="match status" value="1"/>
</dbReference>
<dbReference type="STRING" id="420662.Mpe_A2541"/>
<dbReference type="RefSeq" id="WP_011830128.1">
    <property type="nucleotide sequence ID" value="NC_008825.1"/>
</dbReference>
<dbReference type="PANTHER" id="PTHR21496">
    <property type="entry name" value="FERREDOXIN-RELATED"/>
    <property type="match status" value="1"/>
</dbReference>
<evidence type="ECO:0000256" key="4">
    <source>
        <dbReference type="ARBA" id="ARBA00023014"/>
    </source>
</evidence>
<reference evidence="8 9" key="1">
    <citation type="journal article" date="2007" name="J. Bacteriol.">
        <title>Whole-genome analysis of the methyl tert-butyl ether-degrading beta-proteobacterium Methylibium petroleiphilum PM1.</title>
        <authorList>
            <person name="Kane S.R."/>
            <person name="Chakicherla A.Y."/>
            <person name="Chain P.S.G."/>
            <person name="Schmidt R."/>
            <person name="Shin M.W."/>
            <person name="Legler T.C."/>
            <person name="Scow K.M."/>
            <person name="Larimer F.W."/>
            <person name="Lucas S.M."/>
            <person name="Richardson P.M."/>
            <person name="Hristova K.R."/>
        </authorList>
    </citation>
    <scope>NUCLEOTIDE SEQUENCE [LARGE SCALE GENOMIC DNA]</scope>
    <source>
        <strain evidence="9">ATCC BAA-1232 / LMG 22953 / PM1</strain>
    </source>
</reference>
<comment type="cofactor">
    <cofactor evidence="5">
        <name>[2Fe-2S] cluster</name>
        <dbReference type="ChEBI" id="CHEBI:190135"/>
    </cofactor>
</comment>
<dbReference type="CDD" id="cd03474">
    <property type="entry name" value="Rieske_T4moC"/>
    <property type="match status" value="1"/>
</dbReference>
<protein>
    <submittedName>
        <fullName evidence="8">Benzene/toluene monooxygenase ferredoxin subunit</fullName>
    </submittedName>
</protein>
<dbReference type="InterPro" id="IPR036922">
    <property type="entry name" value="Rieske_2Fe-2S_sf"/>
</dbReference>
<dbReference type="GO" id="GO:0004497">
    <property type="term" value="F:monooxygenase activity"/>
    <property type="evidence" value="ECO:0007669"/>
    <property type="project" value="UniProtKB-KW"/>
</dbReference>
<dbReference type="Proteomes" id="UP000000366">
    <property type="component" value="Chromosome"/>
</dbReference>
<evidence type="ECO:0000313" key="9">
    <source>
        <dbReference type="Proteomes" id="UP000000366"/>
    </source>
</evidence>
<dbReference type="PROSITE" id="PS51296">
    <property type="entry name" value="RIESKE"/>
    <property type="match status" value="1"/>
</dbReference>
<evidence type="ECO:0000256" key="2">
    <source>
        <dbReference type="ARBA" id="ARBA00022723"/>
    </source>
</evidence>
<keyword evidence="9" id="KW-1185">Reference proteome</keyword>
<keyword evidence="8" id="KW-0560">Oxidoreductase</keyword>